<name>A0A9D8KDS1_9DELT</name>
<evidence type="ECO:0000313" key="3">
    <source>
        <dbReference type="EMBL" id="MBN1572278.1"/>
    </source>
</evidence>
<organism evidence="3 4">
    <name type="scientific">Candidatus Zymogenus saltonus</name>
    <dbReference type="NCBI Taxonomy" id="2844893"/>
    <lineage>
        <taxon>Bacteria</taxon>
        <taxon>Deltaproteobacteria</taxon>
        <taxon>Candidatus Zymogenia</taxon>
        <taxon>Candidatus Zymogeniales</taxon>
        <taxon>Candidatus Zymogenaceae</taxon>
        <taxon>Candidatus Zymogenus</taxon>
    </lineage>
</organism>
<proteinExistence type="predicted"/>
<dbReference type="InterPro" id="IPR011990">
    <property type="entry name" value="TPR-like_helical_dom_sf"/>
</dbReference>
<dbReference type="EMBL" id="JAFGIX010000019">
    <property type="protein sequence ID" value="MBN1572278.1"/>
    <property type="molecule type" value="Genomic_DNA"/>
</dbReference>
<dbReference type="SUPFAM" id="SSF48452">
    <property type="entry name" value="TPR-like"/>
    <property type="match status" value="1"/>
</dbReference>
<sequence>MKKAVLFLAVLFVFASAAHAEECKCTKPAAIRWGQEHKYDGDDAYFSKYLEYLTYGQNHMAKKEYSRAIDYFKSAIELERCLPEPYANTAWCYVQLGYENEAMDYYEKACERAGCDSLFADSCNEYQKLRNRLLGY</sequence>
<gene>
    <name evidence="3" type="ORF">JW984_03680</name>
</gene>
<dbReference type="InterPro" id="IPR019734">
    <property type="entry name" value="TPR_rpt"/>
</dbReference>
<dbReference type="PROSITE" id="PS50005">
    <property type="entry name" value="TPR"/>
    <property type="match status" value="1"/>
</dbReference>
<dbReference type="Proteomes" id="UP000809273">
    <property type="component" value="Unassembled WGS sequence"/>
</dbReference>
<dbReference type="Gene3D" id="1.25.40.10">
    <property type="entry name" value="Tetratricopeptide repeat domain"/>
    <property type="match status" value="1"/>
</dbReference>
<feature type="signal peptide" evidence="2">
    <location>
        <begin position="1"/>
        <end position="20"/>
    </location>
</feature>
<protein>
    <recommendedName>
        <fullName evidence="5">Tetratricopeptide repeat protein</fullName>
    </recommendedName>
</protein>
<feature type="repeat" description="TPR" evidence="1">
    <location>
        <begin position="49"/>
        <end position="82"/>
    </location>
</feature>
<dbReference type="AlphaFoldDB" id="A0A9D8KDS1"/>
<reference evidence="3" key="2">
    <citation type="submission" date="2021-01" db="EMBL/GenBank/DDBJ databases">
        <authorList>
            <person name="Hahn C.R."/>
            <person name="Youssef N.H."/>
            <person name="Elshahed M."/>
        </authorList>
    </citation>
    <scope>NUCLEOTIDE SEQUENCE</scope>
    <source>
        <strain evidence="3">Zod_Metabat.24</strain>
    </source>
</reference>
<evidence type="ECO:0008006" key="5">
    <source>
        <dbReference type="Google" id="ProtNLM"/>
    </source>
</evidence>
<accession>A0A9D8KDS1</accession>
<feature type="chain" id="PRO_5039534095" description="Tetratricopeptide repeat protein" evidence="2">
    <location>
        <begin position="21"/>
        <end position="136"/>
    </location>
</feature>
<keyword evidence="1" id="KW-0802">TPR repeat</keyword>
<dbReference type="Pfam" id="PF13181">
    <property type="entry name" value="TPR_8"/>
    <property type="match status" value="2"/>
</dbReference>
<evidence type="ECO:0000256" key="2">
    <source>
        <dbReference type="SAM" id="SignalP"/>
    </source>
</evidence>
<comment type="caution">
    <text evidence="3">The sequence shown here is derived from an EMBL/GenBank/DDBJ whole genome shotgun (WGS) entry which is preliminary data.</text>
</comment>
<keyword evidence="2" id="KW-0732">Signal</keyword>
<evidence type="ECO:0000313" key="4">
    <source>
        <dbReference type="Proteomes" id="UP000809273"/>
    </source>
</evidence>
<reference evidence="3" key="1">
    <citation type="journal article" date="2021" name="Environ. Microbiol.">
        <title>Genomic characterization of three novel Desulfobacterota classes expand the metabolic and phylogenetic diversity of the phylum.</title>
        <authorList>
            <person name="Murphy C.L."/>
            <person name="Biggerstaff J."/>
            <person name="Eichhorn A."/>
            <person name="Ewing E."/>
            <person name="Shahan R."/>
            <person name="Soriano D."/>
            <person name="Stewart S."/>
            <person name="VanMol K."/>
            <person name="Walker R."/>
            <person name="Walters P."/>
            <person name="Elshahed M.S."/>
            <person name="Youssef N.H."/>
        </authorList>
    </citation>
    <scope>NUCLEOTIDE SEQUENCE</scope>
    <source>
        <strain evidence="3">Zod_Metabat.24</strain>
    </source>
</reference>
<evidence type="ECO:0000256" key="1">
    <source>
        <dbReference type="PROSITE-ProRule" id="PRU00339"/>
    </source>
</evidence>